<evidence type="ECO:0000256" key="1">
    <source>
        <dbReference type="ARBA" id="ARBA00022729"/>
    </source>
</evidence>
<evidence type="ECO:0000256" key="2">
    <source>
        <dbReference type="ARBA" id="ARBA00023157"/>
    </source>
</evidence>
<evidence type="ECO:0000259" key="4">
    <source>
        <dbReference type="PROSITE" id="PS51034"/>
    </source>
</evidence>
<dbReference type="Proteomes" id="UP000677803">
    <property type="component" value="Unassembled WGS sequence"/>
</dbReference>
<evidence type="ECO:0000256" key="3">
    <source>
        <dbReference type="SAM" id="Phobius"/>
    </source>
</evidence>
<dbReference type="SMART" id="SM00241">
    <property type="entry name" value="ZP"/>
    <property type="match status" value="1"/>
</dbReference>
<dbReference type="Gene3D" id="2.60.40.4100">
    <property type="entry name" value="Zona pellucida, ZP-C domain"/>
    <property type="match status" value="1"/>
</dbReference>
<proteinExistence type="predicted"/>
<keyword evidence="1" id="KW-0732">Signal</keyword>
<organism evidence="5 6">
    <name type="scientific">Menidia menidia</name>
    <name type="common">Atlantic silverside</name>
    <dbReference type="NCBI Taxonomy" id="238744"/>
    <lineage>
        <taxon>Eukaryota</taxon>
        <taxon>Metazoa</taxon>
        <taxon>Chordata</taxon>
        <taxon>Craniata</taxon>
        <taxon>Vertebrata</taxon>
        <taxon>Euteleostomi</taxon>
        <taxon>Actinopterygii</taxon>
        <taxon>Neopterygii</taxon>
        <taxon>Teleostei</taxon>
        <taxon>Neoteleostei</taxon>
        <taxon>Acanthomorphata</taxon>
        <taxon>Ovalentaria</taxon>
        <taxon>Atherinomorphae</taxon>
        <taxon>Atheriniformes</taxon>
        <taxon>Atherinopsidae</taxon>
        <taxon>Menidiinae</taxon>
        <taxon>Menidia</taxon>
    </lineage>
</organism>
<dbReference type="InterPro" id="IPR055356">
    <property type="entry name" value="ZP-N"/>
</dbReference>
<dbReference type="EMBL" id="CAJRST010000001">
    <property type="protein sequence ID" value="CAG5849781.1"/>
    <property type="molecule type" value="Genomic_DNA"/>
</dbReference>
<comment type="caution">
    <text evidence="5">The sequence shown here is derived from an EMBL/GenBank/DDBJ whole genome shotgun (WGS) entry which is preliminary data.</text>
</comment>
<dbReference type="InterPro" id="IPR001507">
    <property type="entry name" value="ZP_dom"/>
</dbReference>
<gene>
    <name evidence="5" type="ORF">MMEN_LOCUS102</name>
</gene>
<accession>A0A8S4AGW8</accession>
<dbReference type="Pfam" id="PF00100">
    <property type="entry name" value="Zona_pellucida"/>
    <property type="match status" value="1"/>
</dbReference>
<name>A0A8S4AGW8_9TELE</name>
<dbReference type="InterPro" id="IPR055355">
    <property type="entry name" value="ZP-C"/>
</dbReference>
<sequence>MLVNSNQSCSCLIVWNIACIPINSAQVLPPSLGRCIKDAQVDVSITRAAEVNLSFGMAPSALLPLQLLLLASLAMASHYYGGTTSFSYKGRNPDGSFNLAIRNRNTYDGCGYSLYWYCSSGNCGSPTSSSNWNVIDRSTNAPIYEGQWCETETVQTRRLYTNKPFEMRASSCCWISTRNGVGNWRLNTLVDLGVRSDTGEPNRSPDIAILPFLRVPQNCPRTYKLASFDPDGDRVRCRKTIKSFGVIPLDFTVFVDPYDAPSCVDGDYFPFFVSPTPQYGFEFTAFVNRTLEIEVRSVAQYAKINDLILTGPLGISKERVSTDTFTIKWTPTEFDKYGYYPICFVSEALNNYQAFHSEMRCVTVYVARHEATVTCNETTMTIEIEKTSVIRSHEGSLHLNSFTDSSCNLTKNSNSTHLVGVMPLSSCGTLIEEDNDDIIFSNVITSADVGQTISRGQHVDVAFSCAYPKRANLSLGFSHKNPSAFSERGFGSFSFQFEFFETESFARRVEASSYPVTVYLRQMLYMQIDSSSSIPDTQLFVESCRATPYDNPNARLSYSIIEDGCVRDQTVQIYNSSKGQFRFGMEAFEFIGTHDEVYISCSVILCESGVPGTRCSQGCLGSPPHRQRREAAAQTGRHSISQGPLHLAAEAPGSRSSGPGWNLGLNSVFIVGCLLVCGVVVYRSRGTNVKYQPLPTSDH</sequence>
<dbReference type="Gene3D" id="2.60.40.3210">
    <property type="entry name" value="Zona pellucida, ZP-N domain"/>
    <property type="match status" value="1"/>
</dbReference>
<evidence type="ECO:0000313" key="5">
    <source>
        <dbReference type="EMBL" id="CAG5849781.1"/>
    </source>
</evidence>
<keyword evidence="3" id="KW-0812">Transmembrane</keyword>
<dbReference type="OrthoDB" id="10063988at2759"/>
<evidence type="ECO:0000313" key="6">
    <source>
        <dbReference type="Proteomes" id="UP000677803"/>
    </source>
</evidence>
<feature type="transmembrane region" description="Helical" evidence="3">
    <location>
        <begin position="663"/>
        <end position="682"/>
    </location>
</feature>
<keyword evidence="6" id="KW-1185">Reference proteome</keyword>
<dbReference type="PROSITE" id="PS51034">
    <property type="entry name" value="ZP_2"/>
    <property type="match status" value="1"/>
</dbReference>
<keyword evidence="2" id="KW-1015">Disulfide bond</keyword>
<feature type="domain" description="ZP" evidence="4">
    <location>
        <begin position="374"/>
        <end position="622"/>
    </location>
</feature>
<keyword evidence="3" id="KW-1133">Transmembrane helix</keyword>
<reference evidence="5" key="1">
    <citation type="submission" date="2021-05" db="EMBL/GenBank/DDBJ databases">
        <authorList>
            <person name="Tigano A."/>
        </authorList>
    </citation>
    <scope>NUCLEOTIDE SEQUENCE</scope>
</reference>
<dbReference type="Pfam" id="PF23344">
    <property type="entry name" value="ZP-N"/>
    <property type="match status" value="1"/>
</dbReference>
<dbReference type="AlphaFoldDB" id="A0A8S4AGW8"/>
<keyword evidence="3" id="KW-0472">Membrane</keyword>
<dbReference type="PANTHER" id="PTHR14002:SF59">
    <property type="entry name" value="CUB AND ZONA PELLUCIDA-LIKE DOMAIN-CONTAINING PROTEIN 1-RELATED"/>
    <property type="match status" value="1"/>
</dbReference>
<dbReference type="PANTHER" id="PTHR14002">
    <property type="entry name" value="ENDOGLIN/TGF-BETA RECEPTOR TYPE III"/>
    <property type="match status" value="1"/>
</dbReference>
<dbReference type="InterPro" id="IPR042235">
    <property type="entry name" value="ZP-C_dom"/>
</dbReference>
<protein>
    <submittedName>
        <fullName evidence="5">(Atlantic silverside) hypothetical protein</fullName>
    </submittedName>
</protein>